<reference evidence="1" key="2">
    <citation type="submission" date="2020-03" db="EMBL/GenBank/DDBJ databases">
        <title>Flavobacteriaceae bacterium strain TP-CH-4, a member of the family Flavobacteriaceae isolated from a deep-sea seamount.</title>
        <authorList>
            <person name="Zhang D.-C."/>
        </authorList>
    </citation>
    <scope>NUCLEOTIDE SEQUENCE</scope>
    <source>
        <strain evidence="1">TP-CH-4</strain>
    </source>
</reference>
<dbReference type="EMBL" id="VIKU02000001">
    <property type="protein sequence ID" value="NHF58907.1"/>
    <property type="molecule type" value="Genomic_DNA"/>
</dbReference>
<name>A0A967E4Z7_9FLAO</name>
<protein>
    <recommendedName>
        <fullName evidence="3">Lipoprotein</fullName>
    </recommendedName>
</protein>
<evidence type="ECO:0008006" key="3">
    <source>
        <dbReference type="Google" id="ProtNLM"/>
    </source>
</evidence>
<dbReference type="RefSeq" id="WP_152573369.1">
    <property type="nucleotide sequence ID" value="NZ_VIKU02000001.1"/>
</dbReference>
<gene>
    <name evidence="1" type="ORF">FK220_006125</name>
</gene>
<dbReference type="Proteomes" id="UP000707206">
    <property type="component" value="Unassembled WGS sequence"/>
</dbReference>
<organism evidence="1 2">
    <name type="scientific">Pelagihabitans pacificus</name>
    <dbReference type="NCBI Taxonomy" id="2696054"/>
    <lineage>
        <taxon>Bacteria</taxon>
        <taxon>Pseudomonadati</taxon>
        <taxon>Bacteroidota</taxon>
        <taxon>Flavobacteriia</taxon>
        <taxon>Flavobacteriales</taxon>
        <taxon>Flavobacteriaceae</taxon>
        <taxon>Pelagihabitans</taxon>
    </lineage>
</organism>
<accession>A0A967E4Z7</accession>
<comment type="caution">
    <text evidence="1">The sequence shown here is derived from an EMBL/GenBank/DDBJ whole genome shotgun (WGS) entry which is preliminary data.</text>
</comment>
<dbReference type="PROSITE" id="PS51257">
    <property type="entry name" value="PROKAR_LIPOPROTEIN"/>
    <property type="match status" value="1"/>
</dbReference>
<dbReference type="AlphaFoldDB" id="A0A967E4Z7"/>
<sequence length="140" mass="15227">MRNTVFGIALLLLLLGCNGDDDSTNIDCSASACTNIFISHTVTVTDPSGVAIPLDAFSVTDLDTGEDLTRTLTEEELEQARQAGRYPLYDDLTDRDNFPISRSIVFKGFIDEKEVIRAEYSAGTDCCHSSVSGNLNLIVE</sequence>
<evidence type="ECO:0000313" key="1">
    <source>
        <dbReference type="EMBL" id="NHF58907.1"/>
    </source>
</evidence>
<evidence type="ECO:0000313" key="2">
    <source>
        <dbReference type="Proteomes" id="UP000707206"/>
    </source>
</evidence>
<keyword evidence="2" id="KW-1185">Reference proteome</keyword>
<reference evidence="1" key="1">
    <citation type="submission" date="2019-07" db="EMBL/GenBank/DDBJ databases">
        <authorList>
            <person name="De-Chao Zhang Q."/>
        </authorList>
    </citation>
    <scope>NUCLEOTIDE SEQUENCE</scope>
    <source>
        <strain evidence="1">TP-CH-4</strain>
    </source>
</reference>
<proteinExistence type="predicted"/>